<evidence type="ECO:0000313" key="2">
    <source>
        <dbReference type="EMBL" id="OGH85883.1"/>
    </source>
</evidence>
<name>A0A1F6NQ38_9BACT</name>
<proteinExistence type="predicted"/>
<organism evidence="2 3">
    <name type="scientific">Candidatus Magasanikbacteria bacterium RIFOXYC12_FULL_33_11</name>
    <dbReference type="NCBI Taxonomy" id="1798701"/>
    <lineage>
        <taxon>Bacteria</taxon>
        <taxon>Candidatus Magasanikiibacteriota</taxon>
    </lineage>
</organism>
<evidence type="ECO:0000256" key="1">
    <source>
        <dbReference type="SAM" id="Phobius"/>
    </source>
</evidence>
<keyword evidence="1" id="KW-0472">Membrane</keyword>
<protein>
    <submittedName>
        <fullName evidence="2">Uncharacterized protein</fullName>
    </submittedName>
</protein>
<keyword evidence="1" id="KW-0812">Transmembrane</keyword>
<accession>A0A1F6NQ38</accession>
<dbReference type="Proteomes" id="UP000178349">
    <property type="component" value="Unassembled WGS sequence"/>
</dbReference>
<evidence type="ECO:0000313" key="3">
    <source>
        <dbReference type="Proteomes" id="UP000178349"/>
    </source>
</evidence>
<comment type="caution">
    <text evidence="2">The sequence shown here is derived from an EMBL/GenBank/DDBJ whole genome shotgun (WGS) entry which is preliminary data.</text>
</comment>
<feature type="transmembrane region" description="Helical" evidence="1">
    <location>
        <begin position="20"/>
        <end position="37"/>
    </location>
</feature>
<sequence>MLPRGDTFYGRKMSEETKITWLVIAFFTVGIGCGIGFDSCALQSKNCFTAKTAVSCDIFSEEGTNIHTVSWPYPEDKEHMYCSVPDIMVRCKGTAGEPVCFQKINQFGDDIYNFPEWGICPAPVKAEAEPTSTTSTK</sequence>
<keyword evidence="1" id="KW-1133">Transmembrane helix</keyword>
<dbReference type="EMBL" id="MFQW01000035">
    <property type="protein sequence ID" value="OGH85883.1"/>
    <property type="molecule type" value="Genomic_DNA"/>
</dbReference>
<gene>
    <name evidence="2" type="ORF">A2493_02445</name>
</gene>
<dbReference type="PROSITE" id="PS51257">
    <property type="entry name" value="PROKAR_LIPOPROTEIN"/>
    <property type="match status" value="1"/>
</dbReference>
<dbReference type="AlphaFoldDB" id="A0A1F6NQ38"/>
<reference evidence="2 3" key="1">
    <citation type="journal article" date="2016" name="Nat. Commun.">
        <title>Thousands of microbial genomes shed light on interconnected biogeochemical processes in an aquifer system.</title>
        <authorList>
            <person name="Anantharaman K."/>
            <person name="Brown C.T."/>
            <person name="Hug L.A."/>
            <person name="Sharon I."/>
            <person name="Castelle C.J."/>
            <person name="Probst A.J."/>
            <person name="Thomas B.C."/>
            <person name="Singh A."/>
            <person name="Wilkins M.J."/>
            <person name="Karaoz U."/>
            <person name="Brodie E.L."/>
            <person name="Williams K.H."/>
            <person name="Hubbard S.S."/>
            <person name="Banfield J.F."/>
        </authorList>
    </citation>
    <scope>NUCLEOTIDE SEQUENCE [LARGE SCALE GENOMIC DNA]</scope>
</reference>